<sequence>MNLFLRTLRYWSLCWGIVACQPARQPYTTLEGQAQGTTFRIVYAGEGKADFTKPVDSLFRLIDRSMSLWDSTSLISRINRNEPNLRVDGHFTTVYERARQIAEQTGGAFDVTVGPLVNAWGFSYKKGQPPPGPRLIDSLRQGVGYRKMHLLNGVLKKDHPNMALDFNALAQGYTVDLVAGFLEKYRVANYLVEIGGEVRAKGTNPTGEPWQVGIDKPVEDDTHERILQTVVPLSGRSLATSGSYRKFVVRNGKKFSHAIDPRTGYPITHQLLSVSVIADDCMTADAYATAFLVMGLEKAVPIARAQGMELFGISYGAGGKLTVVATEGFGK</sequence>
<dbReference type="OrthoDB" id="9778595at2"/>
<dbReference type="SUPFAM" id="SSF143631">
    <property type="entry name" value="ApbE-like"/>
    <property type="match status" value="1"/>
</dbReference>
<keyword evidence="4 10" id="KW-0808">Transferase</keyword>
<protein>
    <recommendedName>
        <fullName evidence="2 10">FAD:protein FMN transferase</fullName>
        <ecNumber evidence="1 10">2.7.1.180</ecNumber>
    </recommendedName>
    <alternativeName>
        <fullName evidence="8 10">Flavin transferase</fullName>
    </alternativeName>
</protein>
<evidence type="ECO:0000256" key="10">
    <source>
        <dbReference type="PIRNR" id="PIRNR006268"/>
    </source>
</evidence>
<evidence type="ECO:0000256" key="5">
    <source>
        <dbReference type="ARBA" id="ARBA00022723"/>
    </source>
</evidence>
<keyword evidence="6 10" id="KW-0274">FAD</keyword>
<feature type="binding site" evidence="11">
    <location>
        <position position="285"/>
    </location>
    <ligand>
        <name>Mg(2+)</name>
        <dbReference type="ChEBI" id="CHEBI:18420"/>
    </ligand>
</feature>
<dbReference type="InterPro" id="IPR003374">
    <property type="entry name" value="ApbE-like_sf"/>
</dbReference>
<dbReference type="GO" id="GO:0046872">
    <property type="term" value="F:metal ion binding"/>
    <property type="evidence" value="ECO:0007669"/>
    <property type="project" value="UniProtKB-UniRule"/>
</dbReference>
<evidence type="ECO:0000256" key="11">
    <source>
        <dbReference type="PIRSR" id="PIRSR006268-2"/>
    </source>
</evidence>
<evidence type="ECO:0000256" key="6">
    <source>
        <dbReference type="ARBA" id="ARBA00022827"/>
    </source>
</evidence>
<feature type="binding site" evidence="11">
    <location>
        <position position="168"/>
    </location>
    <ligand>
        <name>Mg(2+)</name>
        <dbReference type="ChEBI" id="CHEBI:18420"/>
    </ligand>
</feature>
<evidence type="ECO:0000256" key="7">
    <source>
        <dbReference type="ARBA" id="ARBA00022842"/>
    </source>
</evidence>
<evidence type="ECO:0000256" key="4">
    <source>
        <dbReference type="ARBA" id="ARBA00022679"/>
    </source>
</evidence>
<dbReference type="Pfam" id="PF02424">
    <property type="entry name" value="ApbE"/>
    <property type="match status" value="1"/>
</dbReference>
<keyword evidence="12" id="KW-0472">Membrane</keyword>
<evidence type="ECO:0000256" key="9">
    <source>
        <dbReference type="ARBA" id="ARBA00048540"/>
    </source>
</evidence>
<dbReference type="Gene3D" id="3.10.520.10">
    <property type="entry name" value="ApbE-like domains"/>
    <property type="match status" value="1"/>
</dbReference>
<keyword evidence="12" id="KW-1003">Cell membrane</keyword>
<comment type="cofactor">
    <cofactor evidence="11">
        <name>Mg(2+)</name>
        <dbReference type="ChEBI" id="CHEBI:18420"/>
    </cofactor>
    <cofactor evidence="11">
        <name>Mn(2+)</name>
        <dbReference type="ChEBI" id="CHEBI:29035"/>
    </cofactor>
    <text evidence="11">Magnesium. Can also use manganese.</text>
</comment>
<keyword evidence="5 10" id="KW-0479">Metal-binding</keyword>
<evidence type="ECO:0000256" key="3">
    <source>
        <dbReference type="ARBA" id="ARBA00022630"/>
    </source>
</evidence>
<reference evidence="13 14" key="1">
    <citation type="submission" date="2018-07" db="EMBL/GenBank/DDBJ databases">
        <title>Genome analysis of Larkinella rosea.</title>
        <authorList>
            <person name="Zhou Z."/>
            <person name="Wang G."/>
        </authorList>
    </citation>
    <scope>NUCLEOTIDE SEQUENCE [LARGE SCALE GENOMIC DNA]</scope>
    <source>
        <strain evidence="14">zzj9</strain>
    </source>
</reference>
<keyword evidence="12" id="KW-0449">Lipoprotein</keyword>
<dbReference type="GO" id="GO:0005886">
    <property type="term" value="C:plasma membrane"/>
    <property type="evidence" value="ECO:0007669"/>
    <property type="project" value="UniProtKB-SubCell"/>
</dbReference>
<comment type="caution">
    <text evidence="13">The sequence shown here is derived from an EMBL/GenBank/DDBJ whole genome shotgun (WGS) entry which is preliminary data.</text>
</comment>
<name>A0A368JT11_9BACT</name>
<comment type="subcellular location">
    <subcellularLocation>
        <location evidence="12">Cell inner membrane</location>
        <topology evidence="12">Lipid-anchor</topology>
        <orientation evidence="12">Periplasmic side</orientation>
    </subcellularLocation>
</comment>
<evidence type="ECO:0000313" key="14">
    <source>
        <dbReference type="Proteomes" id="UP000253383"/>
    </source>
</evidence>
<keyword evidence="3 10" id="KW-0285">Flavoprotein</keyword>
<dbReference type="EC" id="2.7.1.180" evidence="1 10"/>
<keyword evidence="14" id="KW-1185">Reference proteome</keyword>
<comment type="catalytic activity">
    <reaction evidence="9 10 12">
        <text>L-threonyl-[protein] + FAD = FMN-L-threonyl-[protein] + AMP + H(+)</text>
        <dbReference type="Rhea" id="RHEA:36847"/>
        <dbReference type="Rhea" id="RHEA-COMP:11060"/>
        <dbReference type="Rhea" id="RHEA-COMP:11061"/>
        <dbReference type="ChEBI" id="CHEBI:15378"/>
        <dbReference type="ChEBI" id="CHEBI:30013"/>
        <dbReference type="ChEBI" id="CHEBI:57692"/>
        <dbReference type="ChEBI" id="CHEBI:74257"/>
        <dbReference type="ChEBI" id="CHEBI:456215"/>
        <dbReference type="EC" id="2.7.1.180"/>
    </reaction>
</comment>
<feature type="binding site" evidence="11">
    <location>
        <position position="289"/>
    </location>
    <ligand>
        <name>Mg(2+)</name>
        <dbReference type="ChEBI" id="CHEBI:18420"/>
    </ligand>
</feature>
<keyword evidence="12" id="KW-0997">Cell inner membrane</keyword>
<dbReference type="PROSITE" id="PS51257">
    <property type="entry name" value="PROKAR_LIPOPROTEIN"/>
    <property type="match status" value="1"/>
</dbReference>
<evidence type="ECO:0000256" key="12">
    <source>
        <dbReference type="RuleBase" id="RU363002"/>
    </source>
</evidence>
<dbReference type="GO" id="GO:0016740">
    <property type="term" value="F:transferase activity"/>
    <property type="evidence" value="ECO:0007669"/>
    <property type="project" value="UniProtKB-UniRule"/>
</dbReference>
<evidence type="ECO:0000256" key="8">
    <source>
        <dbReference type="ARBA" id="ARBA00031306"/>
    </source>
</evidence>
<evidence type="ECO:0000256" key="2">
    <source>
        <dbReference type="ARBA" id="ARBA00016337"/>
    </source>
</evidence>
<evidence type="ECO:0000256" key="1">
    <source>
        <dbReference type="ARBA" id="ARBA00011955"/>
    </source>
</evidence>
<dbReference type="RefSeq" id="WP_114404704.1">
    <property type="nucleotide sequence ID" value="NZ_QOWE01000003.1"/>
</dbReference>
<dbReference type="PIRSF" id="PIRSF006268">
    <property type="entry name" value="ApbE"/>
    <property type="match status" value="1"/>
</dbReference>
<proteinExistence type="inferred from homology"/>
<dbReference type="EMBL" id="QOWE01000003">
    <property type="protein sequence ID" value="RCR70787.1"/>
    <property type="molecule type" value="Genomic_DNA"/>
</dbReference>
<dbReference type="PANTHER" id="PTHR30040">
    <property type="entry name" value="THIAMINE BIOSYNTHESIS LIPOPROTEIN APBE"/>
    <property type="match status" value="1"/>
</dbReference>
<accession>A0A368JT11</accession>
<comment type="function">
    <text evidence="12">Flavin transferase that catalyzes the transfer of the FMN moiety of FAD and its covalent binding to the hydroxyl group of a threonine residue in a target flavoprotein.</text>
</comment>
<dbReference type="AlphaFoldDB" id="A0A368JT11"/>
<organism evidence="13 14">
    <name type="scientific">Larkinella punicea</name>
    <dbReference type="NCBI Taxonomy" id="2315727"/>
    <lineage>
        <taxon>Bacteria</taxon>
        <taxon>Pseudomonadati</taxon>
        <taxon>Bacteroidota</taxon>
        <taxon>Cytophagia</taxon>
        <taxon>Cytophagales</taxon>
        <taxon>Spirosomataceae</taxon>
        <taxon>Larkinella</taxon>
    </lineage>
</organism>
<comment type="similarity">
    <text evidence="10 12">Belongs to the ApbE family.</text>
</comment>
<dbReference type="PANTHER" id="PTHR30040:SF2">
    <property type="entry name" value="FAD:PROTEIN FMN TRANSFERASE"/>
    <property type="match status" value="1"/>
</dbReference>
<evidence type="ECO:0000313" key="13">
    <source>
        <dbReference type="EMBL" id="RCR70787.1"/>
    </source>
</evidence>
<keyword evidence="7 10" id="KW-0460">Magnesium</keyword>
<dbReference type="InterPro" id="IPR024932">
    <property type="entry name" value="ApbE"/>
</dbReference>
<dbReference type="Proteomes" id="UP000253383">
    <property type="component" value="Unassembled WGS sequence"/>
</dbReference>
<gene>
    <name evidence="13" type="ORF">DUE52_04105</name>
</gene>